<keyword evidence="2" id="KW-1185">Reference proteome</keyword>
<dbReference type="AlphaFoldDB" id="A0A448XQD7"/>
<accession>A0A448XQD7</accession>
<protein>
    <submittedName>
        <fullName evidence="1">Uncharacterized protein</fullName>
    </submittedName>
</protein>
<evidence type="ECO:0000313" key="2">
    <source>
        <dbReference type="Proteomes" id="UP000784294"/>
    </source>
</evidence>
<evidence type="ECO:0000313" key="1">
    <source>
        <dbReference type="EMBL" id="VEL42328.1"/>
    </source>
</evidence>
<organism evidence="1 2">
    <name type="scientific">Protopolystoma xenopodis</name>
    <dbReference type="NCBI Taxonomy" id="117903"/>
    <lineage>
        <taxon>Eukaryota</taxon>
        <taxon>Metazoa</taxon>
        <taxon>Spiralia</taxon>
        <taxon>Lophotrochozoa</taxon>
        <taxon>Platyhelminthes</taxon>
        <taxon>Monogenea</taxon>
        <taxon>Polyopisthocotylea</taxon>
        <taxon>Polystomatidea</taxon>
        <taxon>Polystomatidae</taxon>
        <taxon>Protopolystoma</taxon>
    </lineage>
</organism>
<reference evidence="1" key="1">
    <citation type="submission" date="2018-11" db="EMBL/GenBank/DDBJ databases">
        <authorList>
            <consortium name="Pathogen Informatics"/>
        </authorList>
    </citation>
    <scope>NUCLEOTIDE SEQUENCE</scope>
</reference>
<dbReference type="Proteomes" id="UP000784294">
    <property type="component" value="Unassembled WGS sequence"/>
</dbReference>
<comment type="caution">
    <text evidence="1">The sequence shown here is derived from an EMBL/GenBank/DDBJ whole genome shotgun (WGS) entry which is preliminary data.</text>
</comment>
<dbReference type="EMBL" id="CAAALY010273821">
    <property type="protein sequence ID" value="VEL42328.1"/>
    <property type="molecule type" value="Genomic_DNA"/>
</dbReference>
<sequence length="87" mass="8952">MLSHSLHQSSSLVDAHDHPLLSSGLHSIPSAALAATSNSDPHSRSLPVAPIPLGFEDGIPVDHVTIIKGQQTLGLSICGGIDQTLVS</sequence>
<name>A0A448XQD7_9PLAT</name>
<gene>
    <name evidence="1" type="ORF">PXEA_LOCUS35768</name>
</gene>
<proteinExistence type="predicted"/>